<comment type="caution">
    <text evidence="1">The sequence shown here is derived from an EMBL/GenBank/DDBJ whole genome shotgun (WGS) entry which is preliminary data.</text>
</comment>
<accession>A0A8J5T0B5</accession>
<organism evidence="1 2">
    <name type="scientific">Zizania palustris</name>
    <name type="common">Northern wild rice</name>
    <dbReference type="NCBI Taxonomy" id="103762"/>
    <lineage>
        <taxon>Eukaryota</taxon>
        <taxon>Viridiplantae</taxon>
        <taxon>Streptophyta</taxon>
        <taxon>Embryophyta</taxon>
        <taxon>Tracheophyta</taxon>
        <taxon>Spermatophyta</taxon>
        <taxon>Magnoliopsida</taxon>
        <taxon>Liliopsida</taxon>
        <taxon>Poales</taxon>
        <taxon>Poaceae</taxon>
        <taxon>BOP clade</taxon>
        <taxon>Oryzoideae</taxon>
        <taxon>Oryzeae</taxon>
        <taxon>Zizaniinae</taxon>
        <taxon>Zizania</taxon>
    </lineage>
</organism>
<dbReference type="EMBL" id="JAAALK010000285">
    <property type="protein sequence ID" value="KAG8065634.1"/>
    <property type="molecule type" value="Genomic_DNA"/>
</dbReference>
<dbReference type="AlphaFoldDB" id="A0A8J5T0B5"/>
<gene>
    <name evidence="1" type="ORF">GUJ93_ZPchr0004g39102</name>
</gene>
<sequence>MPELLPAPLVPPPAPVVASSSPALLALAFAPNAVGLVVASHFAFGLASCPTSRFSPPPPAPKRRWPGLLLPIAAFGAAFISQCRRPCLLLLAPSALSLALSTAGPTSSPVFCSQALPAPPPPAPKRHRPCLLLLAASSQPHTPARAAHHSPSVIDMGLSSCSIEKVLKL</sequence>
<evidence type="ECO:0000313" key="1">
    <source>
        <dbReference type="EMBL" id="KAG8065634.1"/>
    </source>
</evidence>
<reference evidence="1" key="1">
    <citation type="journal article" date="2021" name="bioRxiv">
        <title>Whole Genome Assembly and Annotation of Northern Wild Rice, Zizania palustris L., Supports a Whole Genome Duplication in the Zizania Genus.</title>
        <authorList>
            <person name="Haas M."/>
            <person name="Kono T."/>
            <person name="Macchietto M."/>
            <person name="Millas R."/>
            <person name="McGilp L."/>
            <person name="Shao M."/>
            <person name="Duquette J."/>
            <person name="Hirsch C.N."/>
            <person name="Kimball J."/>
        </authorList>
    </citation>
    <scope>NUCLEOTIDE SEQUENCE</scope>
    <source>
        <tissue evidence="1">Fresh leaf tissue</tissue>
    </source>
</reference>
<protein>
    <submittedName>
        <fullName evidence="1">Uncharacterized protein</fullName>
    </submittedName>
</protein>
<reference evidence="1" key="2">
    <citation type="submission" date="2021-02" db="EMBL/GenBank/DDBJ databases">
        <authorList>
            <person name="Kimball J.A."/>
            <person name="Haas M.W."/>
            <person name="Macchietto M."/>
            <person name="Kono T."/>
            <person name="Duquette J."/>
            <person name="Shao M."/>
        </authorList>
    </citation>
    <scope>NUCLEOTIDE SEQUENCE</scope>
    <source>
        <tissue evidence="1">Fresh leaf tissue</tissue>
    </source>
</reference>
<proteinExistence type="predicted"/>
<keyword evidence="2" id="KW-1185">Reference proteome</keyword>
<name>A0A8J5T0B5_ZIZPA</name>
<dbReference type="Proteomes" id="UP000729402">
    <property type="component" value="Unassembled WGS sequence"/>
</dbReference>
<evidence type="ECO:0000313" key="2">
    <source>
        <dbReference type="Proteomes" id="UP000729402"/>
    </source>
</evidence>